<dbReference type="GO" id="GO:0016757">
    <property type="term" value="F:glycosyltransferase activity"/>
    <property type="evidence" value="ECO:0007669"/>
    <property type="project" value="UniProtKB-KW"/>
</dbReference>
<evidence type="ECO:0000259" key="7">
    <source>
        <dbReference type="Pfam" id="PF03016"/>
    </source>
</evidence>
<accession>A0AAN7JKX0</accession>
<dbReference type="GO" id="GO:0000139">
    <property type="term" value="C:Golgi membrane"/>
    <property type="evidence" value="ECO:0007669"/>
    <property type="project" value="UniProtKB-SubCell"/>
</dbReference>
<proteinExistence type="inferred from homology"/>
<keyword evidence="9" id="KW-1185">Reference proteome</keyword>
<dbReference type="Pfam" id="PF03016">
    <property type="entry name" value="Exostosin_GT47"/>
    <property type="match status" value="1"/>
</dbReference>
<reference evidence="8 9" key="1">
    <citation type="journal article" date="2023" name="Hortic Res">
        <title>Pangenome of water caltrop reveals structural variations and asymmetric subgenome divergence after allopolyploidization.</title>
        <authorList>
            <person name="Zhang X."/>
            <person name="Chen Y."/>
            <person name="Wang L."/>
            <person name="Yuan Y."/>
            <person name="Fang M."/>
            <person name="Shi L."/>
            <person name="Lu R."/>
            <person name="Comes H.P."/>
            <person name="Ma Y."/>
            <person name="Chen Y."/>
            <person name="Huang G."/>
            <person name="Zhou Y."/>
            <person name="Zheng Z."/>
            <person name="Qiu Y."/>
        </authorList>
    </citation>
    <scope>NUCLEOTIDE SEQUENCE [LARGE SCALE GENOMIC DNA]</scope>
    <source>
        <tissue evidence="8">Roots</tissue>
    </source>
</reference>
<dbReference type="AlphaFoldDB" id="A0AAN7JKX0"/>
<comment type="caution">
    <text evidence="8">The sequence shown here is derived from an EMBL/GenBank/DDBJ whole genome shotgun (WGS) entry which is preliminary data.</text>
</comment>
<dbReference type="InterPro" id="IPR040911">
    <property type="entry name" value="Exostosin_GT47"/>
</dbReference>
<evidence type="ECO:0000313" key="9">
    <source>
        <dbReference type="Proteomes" id="UP001345219"/>
    </source>
</evidence>
<dbReference type="Proteomes" id="UP001345219">
    <property type="component" value="Chromosome 12"/>
</dbReference>
<dbReference type="PANTHER" id="PTHR11062">
    <property type="entry name" value="EXOSTOSIN HEPARAN SULFATE GLYCOSYLTRANSFERASE -RELATED"/>
    <property type="match status" value="1"/>
</dbReference>
<feature type="region of interest" description="Disordered" evidence="6">
    <location>
        <begin position="60"/>
        <end position="90"/>
    </location>
</feature>
<comment type="similarity">
    <text evidence="2">Belongs to the glycosyltransferase 47 family.</text>
</comment>
<organism evidence="8 9">
    <name type="scientific">Trapa incisa</name>
    <dbReference type="NCBI Taxonomy" id="236973"/>
    <lineage>
        <taxon>Eukaryota</taxon>
        <taxon>Viridiplantae</taxon>
        <taxon>Streptophyta</taxon>
        <taxon>Embryophyta</taxon>
        <taxon>Tracheophyta</taxon>
        <taxon>Spermatophyta</taxon>
        <taxon>Magnoliopsida</taxon>
        <taxon>eudicotyledons</taxon>
        <taxon>Gunneridae</taxon>
        <taxon>Pentapetalae</taxon>
        <taxon>rosids</taxon>
        <taxon>malvids</taxon>
        <taxon>Myrtales</taxon>
        <taxon>Lythraceae</taxon>
        <taxon>Trapa</taxon>
    </lineage>
</organism>
<evidence type="ECO:0000256" key="4">
    <source>
        <dbReference type="ARBA" id="ARBA00022968"/>
    </source>
</evidence>
<evidence type="ECO:0000256" key="1">
    <source>
        <dbReference type="ARBA" id="ARBA00004323"/>
    </source>
</evidence>
<feature type="domain" description="Exostosin GT47" evidence="7">
    <location>
        <begin position="142"/>
        <end position="424"/>
    </location>
</feature>
<keyword evidence="3" id="KW-0328">Glycosyltransferase</keyword>
<dbReference type="EMBL" id="JAXIOK010000019">
    <property type="protein sequence ID" value="KAK4748734.1"/>
    <property type="molecule type" value="Genomic_DNA"/>
</dbReference>
<evidence type="ECO:0000256" key="5">
    <source>
        <dbReference type="ARBA" id="ARBA00023034"/>
    </source>
</evidence>
<dbReference type="PANTHER" id="PTHR11062:SF124">
    <property type="entry name" value="XYLOGALACTURONAN BETA-1,3-XYLOSYLTRANSFERASE"/>
    <property type="match status" value="1"/>
</dbReference>
<protein>
    <recommendedName>
        <fullName evidence="7">Exostosin GT47 domain-containing protein</fullName>
    </recommendedName>
</protein>
<evidence type="ECO:0000256" key="2">
    <source>
        <dbReference type="ARBA" id="ARBA00010271"/>
    </source>
</evidence>
<dbReference type="InterPro" id="IPR004263">
    <property type="entry name" value="Exostosin"/>
</dbReference>
<keyword evidence="4" id="KW-0812">Transmembrane</keyword>
<evidence type="ECO:0000256" key="6">
    <source>
        <dbReference type="SAM" id="MobiDB-lite"/>
    </source>
</evidence>
<evidence type="ECO:0000256" key="3">
    <source>
        <dbReference type="ARBA" id="ARBA00022676"/>
    </source>
</evidence>
<keyword evidence="3" id="KW-0808">Transferase</keyword>
<keyword evidence="4" id="KW-0735">Signal-anchor</keyword>
<name>A0AAN7JKX0_9MYRT</name>
<sequence>MAVSCGNVLSLILPAFLILLMFFFFFFFPPTVSRSQYFTIPLPYHPSSHVSSRIIPPPLSPSPAPEISPYATKKNNNNDKKKMSSGSSLEKTEADLAQARAAIHRAIRTRNYTSDRKETYVPAGSVYRNPLAFHQSHIEMVKRFKIWVYREGERPLFHVAPMKHIYGIEGQFMDELEVGDSPFLAREPDKAHAFFVPVSVAFIVDYVYKPVTDYRRDRLVRIVTDYIDTVARKYQFWNRSSGADHFMVSCHDWAPQVSHDDPKLYKNFIRVMCNANTSEGFEPRRDATLPEFNVNPSTLAPHPRSKVHPGERHILAFFAGGPHGLIRKLLFEHWKDKDSEVQVHEYLPKGQSYEAMMGRAKFCLCPSGYEVASPRLVESIQIGCIPVIISDHYPLPFEDVLDWSKFSVRIPVERIPDIKAILKAVSHRKYQELLKGVGTVRRHFVLNRPAEPFDALHMVLHSIWLRRLNLRLSWS</sequence>
<gene>
    <name evidence="8" type="ORF">SAY87_015320</name>
</gene>
<keyword evidence="5" id="KW-0333">Golgi apparatus</keyword>
<evidence type="ECO:0000313" key="8">
    <source>
        <dbReference type="EMBL" id="KAK4748734.1"/>
    </source>
</evidence>
<comment type="subcellular location">
    <subcellularLocation>
        <location evidence="1">Golgi apparatus membrane</location>
        <topology evidence="1">Single-pass type II membrane protein</topology>
    </subcellularLocation>
</comment>